<proteinExistence type="predicted"/>
<feature type="transmembrane region" description="Helical" evidence="1">
    <location>
        <begin position="438"/>
        <end position="459"/>
    </location>
</feature>
<feature type="transmembrane region" description="Helical" evidence="1">
    <location>
        <begin position="307"/>
        <end position="326"/>
    </location>
</feature>
<keyword evidence="1" id="KW-0472">Membrane</keyword>
<feature type="transmembrane region" description="Helical" evidence="1">
    <location>
        <begin position="521"/>
        <end position="539"/>
    </location>
</feature>
<gene>
    <name evidence="2" type="ORF">SAMN05192574_102673</name>
</gene>
<feature type="transmembrane region" description="Helical" evidence="1">
    <location>
        <begin position="279"/>
        <end position="300"/>
    </location>
</feature>
<feature type="transmembrane region" description="Helical" evidence="1">
    <location>
        <begin position="545"/>
        <end position="571"/>
    </location>
</feature>
<feature type="transmembrane region" description="Helical" evidence="1">
    <location>
        <begin position="222"/>
        <end position="246"/>
    </location>
</feature>
<feature type="transmembrane region" description="Helical" evidence="1">
    <location>
        <begin position="43"/>
        <end position="61"/>
    </location>
</feature>
<dbReference type="PANTHER" id="PTHR38434:SF1">
    <property type="entry name" value="BLL2549 PROTEIN"/>
    <property type="match status" value="1"/>
</dbReference>
<dbReference type="EMBL" id="FOCL01000002">
    <property type="protein sequence ID" value="SEN17554.1"/>
    <property type="molecule type" value="Genomic_DNA"/>
</dbReference>
<dbReference type="AlphaFoldDB" id="A0A1H8EEL8"/>
<feature type="transmembrane region" description="Helical" evidence="1">
    <location>
        <begin position="785"/>
        <end position="803"/>
    </location>
</feature>
<feature type="transmembrane region" description="Helical" evidence="1">
    <location>
        <begin position="815"/>
        <end position="832"/>
    </location>
</feature>
<feature type="transmembrane region" description="Helical" evidence="1">
    <location>
        <begin position="583"/>
        <end position="600"/>
    </location>
</feature>
<dbReference type="STRING" id="551995.SAMN05192574_102673"/>
<feature type="transmembrane region" description="Helical" evidence="1">
    <location>
        <begin position="685"/>
        <end position="702"/>
    </location>
</feature>
<feature type="transmembrane region" description="Helical" evidence="1">
    <location>
        <begin position="757"/>
        <end position="778"/>
    </location>
</feature>
<reference evidence="3" key="1">
    <citation type="submission" date="2016-10" db="EMBL/GenBank/DDBJ databases">
        <authorList>
            <person name="Varghese N."/>
            <person name="Submissions S."/>
        </authorList>
    </citation>
    <scope>NUCLEOTIDE SEQUENCE [LARGE SCALE GENOMIC DNA]</scope>
    <source>
        <strain evidence="3">Gh-48</strain>
    </source>
</reference>
<feature type="transmembrane region" description="Helical" evidence="1">
    <location>
        <begin position="644"/>
        <end position="665"/>
    </location>
</feature>
<dbReference type="InterPro" id="IPR019286">
    <property type="entry name" value="DUF2339_TM"/>
</dbReference>
<feature type="transmembrane region" description="Helical" evidence="1">
    <location>
        <begin position="253"/>
        <end position="273"/>
    </location>
</feature>
<feature type="transmembrane region" description="Helical" evidence="1">
    <location>
        <begin position="197"/>
        <end position="216"/>
    </location>
</feature>
<name>A0A1H8EEL8_9SPHI</name>
<accession>A0A1H8EEL8</accession>
<feature type="transmembrane region" description="Helical" evidence="1">
    <location>
        <begin position="492"/>
        <end position="509"/>
    </location>
</feature>
<feature type="transmembrane region" description="Helical" evidence="1">
    <location>
        <begin position="332"/>
        <end position="349"/>
    </location>
</feature>
<protein>
    <submittedName>
        <fullName evidence="2">Predicted membrane protein</fullName>
    </submittedName>
</protein>
<keyword evidence="1" id="KW-1133">Transmembrane helix</keyword>
<feature type="transmembrane region" description="Helical" evidence="1">
    <location>
        <begin position="408"/>
        <end position="432"/>
    </location>
</feature>
<organism evidence="2 3">
    <name type="scientific">Mucilaginibacter gossypiicola</name>
    <dbReference type="NCBI Taxonomy" id="551995"/>
    <lineage>
        <taxon>Bacteria</taxon>
        <taxon>Pseudomonadati</taxon>
        <taxon>Bacteroidota</taxon>
        <taxon>Sphingobacteriia</taxon>
        <taxon>Sphingobacteriales</taxon>
        <taxon>Sphingobacteriaceae</taxon>
        <taxon>Mucilaginibacter</taxon>
    </lineage>
</organism>
<keyword evidence="1" id="KW-0812">Transmembrane</keyword>
<feature type="transmembrane region" description="Helical" evidence="1">
    <location>
        <begin position="378"/>
        <end position="396"/>
    </location>
</feature>
<keyword evidence="3" id="KW-1185">Reference proteome</keyword>
<dbReference type="Proteomes" id="UP000198942">
    <property type="component" value="Unassembled WGS sequence"/>
</dbReference>
<dbReference type="Pfam" id="PF10101">
    <property type="entry name" value="DUF2339"/>
    <property type="match status" value="1"/>
</dbReference>
<feature type="transmembrane region" description="Helical" evidence="1">
    <location>
        <begin position="354"/>
        <end position="372"/>
    </location>
</feature>
<dbReference type="PROSITE" id="PS51257">
    <property type="entry name" value="PROKAR_LIPOPROTEIN"/>
    <property type="match status" value="1"/>
</dbReference>
<evidence type="ECO:0000256" key="1">
    <source>
        <dbReference type="SAM" id="Phobius"/>
    </source>
</evidence>
<feature type="transmembrane region" description="Helical" evidence="1">
    <location>
        <begin position="468"/>
        <end position="486"/>
    </location>
</feature>
<evidence type="ECO:0000313" key="3">
    <source>
        <dbReference type="Proteomes" id="UP000198942"/>
    </source>
</evidence>
<feature type="transmembrane region" description="Helical" evidence="1">
    <location>
        <begin position="620"/>
        <end position="637"/>
    </location>
</feature>
<sequence length="849" mass="95616">MFVESKMYMYGSIGASCLKATQNRPDSGLSYNSVIFIFYKPKTMDVLAVFLLVVIIIMMLNHKGSLNNKIKELEFRIFELRGIIEQLKITRPPATEDIKKTESPTPVITPIPPVTPAIPVIAEPPVVEPQPPVEAEIKPAPTTPPKIERQPEVIEDSRSIINRPIKTRDFEPAKQVEPKLSFFERHPDLEKFIGENLINKIGIAILVLAIGFFVKYAIDNDWIGLVGRVGIGIVCGGILIGVAHALRNSYKAFSSVLVGGGLAVFYFTITLAFQQFHLFNQTTAFIILIVITIFAVLLSLLYDKQELAVIALVGGFASPFMVSNGSANYNGLFIYLLILNTGLLIIAYYKAWRILNIVSFGFTVIVFSTVLYTLTPATYHFGFIYASIFYALYFAINIANNVRENKKFIASDFSILLINTGLYFAAGLYLLTMMHDEQYRGLFCVSLAVVNLVLSYILFRNRKVDTNILYLLIGITLTFISLAAPIQLHGNNITIFWASETVLLYWLYLRSGIQLMKYTSVFLWIAMLLSLVMDLYQTYGNYSQSLTIIANKGFITTAFAAISSFLLSVLVKRDATKQVHTEVFTEQLFGVAALVLLFLSGLLEINHQFLNHYPDTNVNILYMMVYTPVFVFIYYTISPKVEVINFAGGVKLTILLICVTVYLVLTPQYYSLQHLMLEGGKPSTSHFMAHWIGAVFTGLLFYRVIRLCQQTMDEGLKKVFTWLLSAGVVLFLSFEVSLMSNLLFYSKANSIDQIETVYVKTGLPVLWGLLSFALMWLGMRYKLRVMRVASLTLFSLTLVKLFLFDIKNIPVWGKIAAFFCLGVLLLIVAFMYQRTAKKSIADDEAKKNE</sequence>
<evidence type="ECO:0000313" key="2">
    <source>
        <dbReference type="EMBL" id="SEN17554.1"/>
    </source>
</evidence>
<feature type="transmembrane region" description="Helical" evidence="1">
    <location>
        <begin position="722"/>
        <end position="745"/>
    </location>
</feature>
<dbReference type="PANTHER" id="PTHR38434">
    <property type="entry name" value="BLL2549 PROTEIN"/>
    <property type="match status" value="1"/>
</dbReference>